<keyword evidence="2" id="KW-0489">Methyltransferase</keyword>
<name>A0ABR9D5K6_9GAMM</name>
<evidence type="ECO:0000313" key="2">
    <source>
        <dbReference type="EMBL" id="MBD9358412.1"/>
    </source>
</evidence>
<evidence type="ECO:0000259" key="1">
    <source>
        <dbReference type="Pfam" id="PF08241"/>
    </source>
</evidence>
<dbReference type="CDD" id="cd02440">
    <property type="entry name" value="AdoMet_MTases"/>
    <property type="match status" value="1"/>
</dbReference>
<organism evidence="2 3">
    <name type="scientific">Methylomonas albis</name>
    <dbReference type="NCBI Taxonomy" id="1854563"/>
    <lineage>
        <taxon>Bacteria</taxon>
        <taxon>Pseudomonadati</taxon>
        <taxon>Pseudomonadota</taxon>
        <taxon>Gammaproteobacteria</taxon>
        <taxon>Methylococcales</taxon>
        <taxon>Methylococcaceae</taxon>
        <taxon>Methylomonas</taxon>
    </lineage>
</organism>
<dbReference type="Pfam" id="PF08241">
    <property type="entry name" value="Methyltransf_11"/>
    <property type="match status" value="1"/>
</dbReference>
<dbReference type="GO" id="GO:0032259">
    <property type="term" value="P:methylation"/>
    <property type="evidence" value="ECO:0007669"/>
    <property type="project" value="UniProtKB-KW"/>
</dbReference>
<feature type="domain" description="Methyltransferase type 11" evidence="1">
    <location>
        <begin position="117"/>
        <end position="164"/>
    </location>
</feature>
<dbReference type="Proteomes" id="UP000652176">
    <property type="component" value="Unassembled WGS sequence"/>
</dbReference>
<dbReference type="PANTHER" id="PTHR43591">
    <property type="entry name" value="METHYLTRANSFERASE"/>
    <property type="match status" value="1"/>
</dbReference>
<dbReference type="GO" id="GO:0008168">
    <property type="term" value="F:methyltransferase activity"/>
    <property type="evidence" value="ECO:0007669"/>
    <property type="project" value="UniProtKB-KW"/>
</dbReference>
<dbReference type="InterPro" id="IPR013216">
    <property type="entry name" value="Methyltransf_11"/>
</dbReference>
<reference evidence="2 3" key="1">
    <citation type="submission" date="2020-09" db="EMBL/GenBank/DDBJ databases">
        <title>Methylomonas albis sp. nov. and Methylomonas fluvii sp. nov.: Two cold-adapted methanotrophs from the River Elbe and an amended description of Methylovulum psychrotolerans strain Eb1.</title>
        <authorList>
            <person name="Bussmann I.K."/>
            <person name="Klings K.-W."/>
            <person name="Warnstedt J."/>
            <person name="Hoppert M."/>
            <person name="Saborowski A."/>
            <person name="Horn F."/>
            <person name="Liebner S."/>
        </authorList>
    </citation>
    <scope>NUCLEOTIDE SEQUENCE [LARGE SCALE GENOMIC DNA]</scope>
    <source>
        <strain evidence="2 3">EbA</strain>
    </source>
</reference>
<keyword evidence="3" id="KW-1185">Reference proteome</keyword>
<protein>
    <submittedName>
        <fullName evidence="2">Class I SAM-dependent methyltransferase</fullName>
    </submittedName>
</protein>
<dbReference type="Gene3D" id="3.40.50.150">
    <property type="entry name" value="Vaccinia Virus protein VP39"/>
    <property type="match status" value="1"/>
</dbReference>
<keyword evidence="2" id="KW-0808">Transferase</keyword>
<comment type="caution">
    <text evidence="2">The sequence shown here is derived from an EMBL/GenBank/DDBJ whole genome shotgun (WGS) entry which is preliminary data.</text>
</comment>
<accession>A0ABR9D5K6</accession>
<dbReference type="SUPFAM" id="SSF53335">
    <property type="entry name" value="S-adenosyl-L-methionine-dependent methyltransferases"/>
    <property type="match status" value="1"/>
</dbReference>
<dbReference type="InterPro" id="IPR029063">
    <property type="entry name" value="SAM-dependent_MTases_sf"/>
</dbReference>
<evidence type="ECO:0000313" key="3">
    <source>
        <dbReference type="Proteomes" id="UP000652176"/>
    </source>
</evidence>
<sequence length="254" mass="29575">MTPKDHVHRLKNKIDLLILNLRDPHRERFECPLCGYDGPFLDIIGSTGPRKHAKCPNCNSGERQRIQFLVVNDVLKQINSGNLKMLHFAPESFFRDFFSKRFGQYETADLNMKGVDHNVDLQQLPFDDHTYDFVFASHVLEHVPDDEKAISEIYRILKPNGIAILPVPIVAEKTIEYPEPNPEEDYHVRAPGFDYFKRYERYFSKVDAISSDSLPSKYQLFIYEDREGWPTKDCPLRLSMLGEKHIDIVPVCYV</sequence>
<dbReference type="RefSeq" id="WP_192376630.1">
    <property type="nucleotide sequence ID" value="NZ_CAJHIV010000001.1"/>
</dbReference>
<gene>
    <name evidence="2" type="ORF">IE877_21465</name>
</gene>
<dbReference type="EMBL" id="JACXSS010000001">
    <property type="protein sequence ID" value="MBD9358412.1"/>
    <property type="molecule type" value="Genomic_DNA"/>
</dbReference>
<proteinExistence type="predicted"/>
<dbReference type="PANTHER" id="PTHR43591:SF110">
    <property type="entry name" value="RHODANESE DOMAIN-CONTAINING PROTEIN"/>
    <property type="match status" value="1"/>
</dbReference>